<sequence length="263" mass="29286">MVLLTMTPFIVGAIGKCNEVGIDVQQQSQASNEAEPTLQDPAIGKPISHAQIIQLWRLLKDHDAQSYNLENLLWGARVYVPPAPAKPEPSNEYKALMVRLRREEEERKYQRMISQPSSLDAAPNFAQQFAEVNRPAGKADLGDDDVTMNDVHRQVMLVINFLVTILGSAATLWIVARWWSTPARLFLTMGGTLVVAIAEVAVYSAYVWHIGQARKQDSKIKEVKEIVDTWVVGKDAETKDVPLEKKESGASGARQRKVRKGGK</sequence>
<evidence type="ECO:0000313" key="9">
    <source>
        <dbReference type="Proteomes" id="UP000034680"/>
    </source>
</evidence>
<keyword evidence="4 7" id="KW-1133">Transmembrane helix</keyword>
<comment type="caution">
    <text evidence="8">The sequence shown here is derived from an EMBL/GenBank/DDBJ whole genome shotgun (WGS) entry which is preliminary data.</text>
</comment>
<dbReference type="PANTHER" id="PTHR31394:SF1">
    <property type="entry name" value="TRANSMEMBRANE PROTEIN 199"/>
    <property type="match status" value="1"/>
</dbReference>
<feature type="region of interest" description="Disordered" evidence="6">
    <location>
        <begin position="242"/>
        <end position="263"/>
    </location>
</feature>
<evidence type="ECO:0000256" key="3">
    <source>
        <dbReference type="ARBA" id="ARBA00022824"/>
    </source>
</evidence>
<keyword evidence="5 7" id="KW-0472">Membrane</keyword>
<name>A0A0G2IFG7_9PEZI</name>
<dbReference type="PANTHER" id="PTHR31394">
    <property type="entry name" value="TRANSMEMBRANE PROTEIN 199"/>
    <property type="match status" value="1"/>
</dbReference>
<proteinExistence type="predicted"/>
<dbReference type="GO" id="GO:0070072">
    <property type="term" value="P:vacuolar proton-transporting V-type ATPase complex assembly"/>
    <property type="evidence" value="ECO:0007669"/>
    <property type="project" value="InterPro"/>
</dbReference>
<evidence type="ECO:0000313" key="8">
    <source>
        <dbReference type="EMBL" id="KKY38825.1"/>
    </source>
</evidence>
<dbReference type="Pfam" id="PF11712">
    <property type="entry name" value="Vma12"/>
    <property type="match status" value="1"/>
</dbReference>
<keyword evidence="9" id="KW-1185">Reference proteome</keyword>
<dbReference type="GO" id="GO:0005789">
    <property type="term" value="C:endoplasmic reticulum membrane"/>
    <property type="evidence" value="ECO:0007669"/>
    <property type="project" value="UniProtKB-SubCell"/>
</dbReference>
<evidence type="ECO:0008006" key="10">
    <source>
        <dbReference type="Google" id="ProtNLM"/>
    </source>
</evidence>
<evidence type="ECO:0000256" key="2">
    <source>
        <dbReference type="ARBA" id="ARBA00022692"/>
    </source>
</evidence>
<reference evidence="8 9" key="1">
    <citation type="submission" date="2015-05" db="EMBL/GenBank/DDBJ databases">
        <title>Distinctive expansion of gene families associated with plant cell wall degradation and secondary metabolism in the genomes of grapevine trunk pathogens.</title>
        <authorList>
            <person name="Lawrence D.P."/>
            <person name="Travadon R."/>
            <person name="Rolshausen P.E."/>
            <person name="Baumgartner K."/>
        </authorList>
    </citation>
    <scope>NUCLEOTIDE SEQUENCE [LARGE SCALE GENOMIC DNA]</scope>
    <source>
        <strain evidence="8">DA912</strain>
    </source>
</reference>
<dbReference type="STRING" id="1214573.A0A0G2IFG7"/>
<reference evidence="8 9" key="2">
    <citation type="submission" date="2015-05" db="EMBL/GenBank/DDBJ databases">
        <authorList>
            <person name="Morales-Cruz A."/>
            <person name="Amrine K.C."/>
            <person name="Cantu D."/>
        </authorList>
    </citation>
    <scope>NUCLEOTIDE SEQUENCE [LARGE SCALE GENOMIC DNA]</scope>
    <source>
        <strain evidence="8">DA912</strain>
    </source>
</reference>
<keyword evidence="2 7" id="KW-0812">Transmembrane</keyword>
<evidence type="ECO:0000256" key="5">
    <source>
        <dbReference type="ARBA" id="ARBA00023136"/>
    </source>
</evidence>
<dbReference type="InterPro" id="IPR021013">
    <property type="entry name" value="ATPase_Vma12"/>
</dbReference>
<dbReference type="OrthoDB" id="19981at2759"/>
<dbReference type="AlphaFoldDB" id="A0A0G2IFG7"/>
<evidence type="ECO:0000256" key="6">
    <source>
        <dbReference type="SAM" id="MobiDB-lite"/>
    </source>
</evidence>
<evidence type="ECO:0000256" key="1">
    <source>
        <dbReference type="ARBA" id="ARBA00004477"/>
    </source>
</evidence>
<feature type="transmembrane region" description="Helical" evidence="7">
    <location>
        <begin position="185"/>
        <end position="208"/>
    </location>
</feature>
<dbReference type="EMBL" id="LCUC01000046">
    <property type="protein sequence ID" value="KKY38825.1"/>
    <property type="molecule type" value="Genomic_DNA"/>
</dbReference>
<comment type="subcellular location">
    <subcellularLocation>
        <location evidence="1">Endoplasmic reticulum membrane</location>
        <topology evidence="1">Multi-pass membrane protein</topology>
    </subcellularLocation>
</comment>
<feature type="compositionally biased region" description="Basic residues" evidence="6">
    <location>
        <begin position="254"/>
        <end position="263"/>
    </location>
</feature>
<feature type="transmembrane region" description="Helical" evidence="7">
    <location>
        <begin position="157"/>
        <end position="179"/>
    </location>
</feature>
<dbReference type="Proteomes" id="UP000034680">
    <property type="component" value="Unassembled WGS sequence"/>
</dbReference>
<evidence type="ECO:0000256" key="4">
    <source>
        <dbReference type="ARBA" id="ARBA00022989"/>
    </source>
</evidence>
<protein>
    <recommendedName>
        <fullName evidence="10">Vacuolar h+-atpase assembly protein</fullName>
    </recommendedName>
</protein>
<gene>
    <name evidence="8" type="ORF">UCDDA912_g01192</name>
</gene>
<keyword evidence="3" id="KW-0256">Endoplasmic reticulum</keyword>
<accession>A0A0G2IFG7</accession>
<organism evidence="8 9">
    <name type="scientific">Diaporthe ampelina</name>
    <dbReference type="NCBI Taxonomy" id="1214573"/>
    <lineage>
        <taxon>Eukaryota</taxon>
        <taxon>Fungi</taxon>
        <taxon>Dikarya</taxon>
        <taxon>Ascomycota</taxon>
        <taxon>Pezizomycotina</taxon>
        <taxon>Sordariomycetes</taxon>
        <taxon>Sordariomycetidae</taxon>
        <taxon>Diaporthales</taxon>
        <taxon>Diaporthaceae</taxon>
        <taxon>Diaporthe</taxon>
    </lineage>
</organism>
<evidence type="ECO:0000256" key="7">
    <source>
        <dbReference type="SAM" id="Phobius"/>
    </source>
</evidence>